<dbReference type="AlphaFoldDB" id="A0A372NZE8"/>
<keyword evidence="2" id="KW-0378">Hydrolase</keyword>
<organism evidence="2 3">
    <name type="scientific">Mucilaginibacter conchicola</name>
    <dbReference type="NCBI Taxonomy" id="2303333"/>
    <lineage>
        <taxon>Bacteria</taxon>
        <taxon>Pseudomonadati</taxon>
        <taxon>Bacteroidota</taxon>
        <taxon>Sphingobacteriia</taxon>
        <taxon>Sphingobacteriales</taxon>
        <taxon>Sphingobacteriaceae</taxon>
        <taxon>Mucilaginibacter</taxon>
    </lineage>
</organism>
<evidence type="ECO:0000259" key="1">
    <source>
        <dbReference type="Pfam" id="PF00561"/>
    </source>
</evidence>
<name>A0A372NZE8_9SPHI</name>
<feature type="domain" description="AB hydrolase-1" evidence="1">
    <location>
        <begin position="65"/>
        <end position="167"/>
    </location>
</feature>
<dbReference type="SUPFAM" id="SSF53474">
    <property type="entry name" value="alpha/beta-Hydrolases"/>
    <property type="match status" value="1"/>
</dbReference>
<keyword evidence="3" id="KW-1185">Reference proteome</keyword>
<dbReference type="EMBL" id="QWDC01000001">
    <property type="protein sequence ID" value="RFZ95498.1"/>
    <property type="molecule type" value="Genomic_DNA"/>
</dbReference>
<comment type="caution">
    <text evidence="2">The sequence shown here is derived from an EMBL/GenBank/DDBJ whole genome shotgun (WGS) entry which is preliminary data.</text>
</comment>
<proteinExistence type="predicted"/>
<dbReference type="Proteomes" id="UP000264217">
    <property type="component" value="Unassembled WGS sequence"/>
</dbReference>
<accession>A0A372NZE8</accession>
<dbReference type="PRINTS" id="PR00111">
    <property type="entry name" value="ABHYDROLASE"/>
</dbReference>
<evidence type="ECO:0000313" key="3">
    <source>
        <dbReference type="Proteomes" id="UP000264217"/>
    </source>
</evidence>
<dbReference type="PANTHER" id="PTHR43194">
    <property type="entry name" value="HYDROLASE ALPHA/BETA FOLD FAMILY"/>
    <property type="match status" value="1"/>
</dbReference>
<dbReference type="InterPro" id="IPR050228">
    <property type="entry name" value="Carboxylesterase_BioH"/>
</dbReference>
<gene>
    <name evidence="2" type="ORF">D0C36_08250</name>
</gene>
<dbReference type="InterPro" id="IPR029058">
    <property type="entry name" value="AB_hydrolase_fold"/>
</dbReference>
<dbReference type="InterPro" id="IPR000073">
    <property type="entry name" value="AB_hydrolase_1"/>
</dbReference>
<dbReference type="GO" id="GO:0016787">
    <property type="term" value="F:hydrolase activity"/>
    <property type="evidence" value="ECO:0007669"/>
    <property type="project" value="UniProtKB-KW"/>
</dbReference>
<dbReference type="Pfam" id="PF00561">
    <property type="entry name" value="Abhydrolase_1"/>
    <property type="match status" value="1"/>
</dbReference>
<dbReference type="PANTHER" id="PTHR43194:SF2">
    <property type="entry name" value="PEROXISOMAL MEMBRANE PROTEIN LPX1"/>
    <property type="match status" value="1"/>
</dbReference>
<sequence>MLAGAIIQLSLIKPLPAMNLKRVFIITLFIAFVSCQNKKSGNALPPVNNKGVNIAYTDSSEGDTTLLFVHGWCINKSYWQDQVKYFSKNYRVITIDLPGYGQSGKNRTEFDSKAYAGDVKAVVNQLKLSNVILIGHSMAGDIVLKAALENQKVIGIIGIDNFKSVGVAPANPAQAKKEFAEAIALMKKNFKAVALKYFNEQLFYKTTSEAIKKRIINDVTHADTVIAVKNMEDDWPDEAVLLKQLNKKLYLLNSDYDPTNESGLKAKHLPYDLTYIHATGHFPMIEKPDEFNKLLSGILKRFK</sequence>
<dbReference type="Gene3D" id="3.40.50.1820">
    <property type="entry name" value="alpha/beta hydrolase"/>
    <property type="match status" value="1"/>
</dbReference>
<evidence type="ECO:0000313" key="2">
    <source>
        <dbReference type="EMBL" id="RFZ95498.1"/>
    </source>
</evidence>
<protein>
    <submittedName>
        <fullName evidence="2">Alpha/beta hydrolase</fullName>
    </submittedName>
</protein>
<reference evidence="2 3" key="1">
    <citation type="submission" date="2018-08" db="EMBL/GenBank/DDBJ databases">
        <title>Mucilaginibacter sp. MYSH2.</title>
        <authorList>
            <person name="Seo T."/>
        </authorList>
    </citation>
    <scope>NUCLEOTIDE SEQUENCE [LARGE SCALE GENOMIC DNA]</scope>
    <source>
        <strain evidence="2 3">MYSH2</strain>
    </source>
</reference>